<evidence type="ECO:0000313" key="2">
    <source>
        <dbReference type="EMBL" id="KAG7615531.1"/>
    </source>
</evidence>
<comment type="caution">
    <text evidence="2">The sequence shown here is derived from an EMBL/GenBank/DDBJ whole genome shotgun (WGS) entry which is preliminary data.</text>
</comment>
<dbReference type="EMBL" id="JAEFBK010000004">
    <property type="protein sequence ID" value="KAG7615531.1"/>
    <property type="molecule type" value="Genomic_DNA"/>
</dbReference>
<keyword evidence="1" id="KW-1133">Transmembrane helix</keyword>
<reference evidence="2 3" key="1">
    <citation type="submission" date="2020-12" db="EMBL/GenBank/DDBJ databases">
        <title>Concerted genomic and epigenomic changes stabilize Arabidopsis allopolyploids.</title>
        <authorList>
            <person name="Chen Z."/>
        </authorList>
    </citation>
    <scope>NUCLEOTIDE SEQUENCE [LARGE SCALE GENOMIC DNA]</scope>
    <source>
        <strain evidence="2">Allo738</strain>
        <tissue evidence="2">Leaf</tissue>
    </source>
</reference>
<keyword evidence="3" id="KW-1185">Reference proteome</keyword>
<keyword evidence="1" id="KW-0812">Transmembrane</keyword>
<dbReference type="Proteomes" id="UP000694240">
    <property type="component" value="Chromosome 4"/>
</dbReference>
<feature type="transmembrane region" description="Helical" evidence="1">
    <location>
        <begin position="141"/>
        <end position="161"/>
    </location>
</feature>
<organism evidence="2 3">
    <name type="scientific">Arabidopsis thaliana x Arabidopsis arenosa</name>
    <dbReference type="NCBI Taxonomy" id="1240361"/>
    <lineage>
        <taxon>Eukaryota</taxon>
        <taxon>Viridiplantae</taxon>
        <taxon>Streptophyta</taxon>
        <taxon>Embryophyta</taxon>
        <taxon>Tracheophyta</taxon>
        <taxon>Spermatophyta</taxon>
        <taxon>Magnoliopsida</taxon>
        <taxon>eudicotyledons</taxon>
        <taxon>Gunneridae</taxon>
        <taxon>Pentapetalae</taxon>
        <taxon>rosids</taxon>
        <taxon>malvids</taxon>
        <taxon>Brassicales</taxon>
        <taxon>Brassicaceae</taxon>
        <taxon>Camelineae</taxon>
        <taxon>Arabidopsis</taxon>
    </lineage>
</organism>
<evidence type="ECO:0000313" key="3">
    <source>
        <dbReference type="Proteomes" id="UP000694240"/>
    </source>
</evidence>
<feature type="transmembrane region" description="Helical" evidence="1">
    <location>
        <begin position="181"/>
        <end position="198"/>
    </location>
</feature>
<dbReference type="AlphaFoldDB" id="A0A8T2E781"/>
<accession>A0A8T2E781</accession>
<protein>
    <submittedName>
        <fullName evidence="2">Uncharacterized protein</fullName>
    </submittedName>
</protein>
<gene>
    <name evidence="2" type="ORF">ISN45_At04g010890</name>
</gene>
<evidence type="ECO:0000256" key="1">
    <source>
        <dbReference type="SAM" id="Phobius"/>
    </source>
</evidence>
<keyword evidence="1" id="KW-0472">Membrane</keyword>
<sequence length="199" mass="23772">MKLRRKRWSWLVIETKSLKSSLPETRRRRFIFALCDSSFLLDVNLFTFWTEETLIEDKSLSFCTCNGERWRRLFSFYKLLMILKETSDMENLLQFPFRSLRSYICVLNSVNKFVFSTGKELENIEQEKELDQRVVNFKFPVLIYQPATNSLHTWVLISVVLNLYNISQWSSEMVVHHLNGVLKWLCIIFLFASVLRTFS</sequence>
<proteinExistence type="predicted"/>
<name>A0A8T2E781_9BRAS</name>